<evidence type="ECO:0000313" key="2">
    <source>
        <dbReference type="Proteomes" id="UP000507470"/>
    </source>
</evidence>
<gene>
    <name evidence="1" type="ORF">MCOR_7105</name>
</gene>
<dbReference type="AlphaFoldDB" id="A0A6J8AI84"/>
<reference evidence="1 2" key="1">
    <citation type="submission" date="2020-06" db="EMBL/GenBank/DDBJ databases">
        <authorList>
            <person name="Li R."/>
            <person name="Bekaert M."/>
        </authorList>
    </citation>
    <scope>NUCLEOTIDE SEQUENCE [LARGE SCALE GENOMIC DNA]</scope>
    <source>
        <strain evidence="2">wild</strain>
    </source>
</reference>
<dbReference type="Proteomes" id="UP000507470">
    <property type="component" value="Unassembled WGS sequence"/>
</dbReference>
<keyword evidence="2" id="KW-1185">Reference proteome</keyword>
<evidence type="ECO:0000313" key="1">
    <source>
        <dbReference type="EMBL" id="CAC5367034.1"/>
    </source>
</evidence>
<dbReference type="EMBL" id="CACVKT020001353">
    <property type="protein sequence ID" value="CAC5367034.1"/>
    <property type="molecule type" value="Genomic_DNA"/>
</dbReference>
<organism evidence="1 2">
    <name type="scientific">Mytilus coruscus</name>
    <name type="common">Sea mussel</name>
    <dbReference type="NCBI Taxonomy" id="42192"/>
    <lineage>
        <taxon>Eukaryota</taxon>
        <taxon>Metazoa</taxon>
        <taxon>Spiralia</taxon>
        <taxon>Lophotrochozoa</taxon>
        <taxon>Mollusca</taxon>
        <taxon>Bivalvia</taxon>
        <taxon>Autobranchia</taxon>
        <taxon>Pteriomorphia</taxon>
        <taxon>Mytilida</taxon>
        <taxon>Mytiloidea</taxon>
        <taxon>Mytilidae</taxon>
        <taxon>Mytilinae</taxon>
        <taxon>Mytilus</taxon>
    </lineage>
</organism>
<accession>A0A6J8AI84</accession>
<proteinExistence type="predicted"/>
<dbReference type="OrthoDB" id="6188227at2759"/>
<protein>
    <submittedName>
        <fullName evidence="1">Uncharacterized protein</fullName>
    </submittedName>
</protein>
<name>A0A6J8AI84_MYTCO</name>
<sequence length="194" mass="22591">MSTEKSESLNFYKYLCQKIGSEEVVKIRRLTSTIRDIGHSKQSIITSGSKGEGLNFQSSDLDLMSIDPCAKVYQSQREAVLDSRTIPLTLNTEETQPCYTQLCILNHHRVPEQMWEKTHLGYMFSSEQYKQHCLSIFRPIIQQSQRKFMVHVYLINKIAWIWHFALNVTNGYYKHSHGLVDHVQHGLQLKSFPK</sequence>